<evidence type="ECO:0000256" key="1">
    <source>
        <dbReference type="SAM" id="MobiDB-lite"/>
    </source>
</evidence>
<feature type="compositionally biased region" description="Acidic residues" evidence="1">
    <location>
        <begin position="63"/>
        <end position="74"/>
    </location>
</feature>
<feature type="region of interest" description="Disordered" evidence="1">
    <location>
        <begin position="49"/>
        <end position="78"/>
    </location>
</feature>
<organism evidence="2 3">
    <name type="scientific">Helicostylum pulchrum</name>
    <dbReference type="NCBI Taxonomy" id="562976"/>
    <lineage>
        <taxon>Eukaryota</taxon>
        <taxon>Fungi</taxon>
        <taxon>Fungi incertae sedis</taxon>
        <taxon>Mucoromycota</taxon>
        <taxon>Mucoromycotina</taxon>
        <taxon>Mucoromycetes</taxon>
        <taxon>Mucorales</taxon>
        <taxon>Mucorineae</taxon>
        <taxon>Mucoraceae</taxon>
        <taxon>Helicostylum</taxon>
    </lineage>
</organism>
<proteinExistence type="predicted"/>
<name>A0ABP9YAI6_9FUNG</name>
<reference evidence="2 3" key="1">
    <citation type="submission" date="2024-04" db="EMBL/GenBank/DDBJ databases">
        <title>genome sequences of Mucor flavus KT1a and Helicostylum pulchrum KT1b strains isolation_sourced from the surface of a dry-aged beef.</title>
        <authorList>
            <person name="Toyotome T."/>
            <person name="Hosono M."/>
            <person name="Torimaru M."/>
            <person name="Fukuda K."/>
            <person name="Mikami N."/>
        </authorList>
    </citation>
    <scope>NUCLEOTIDE SEQUENCE [LARGE SCALE GENOMIC DNA]</scope>
    <source>
        <strain evidence="2 3">KT1b</strain>
    </source>
</reference>
<sequence length="122" mass="13957">MLYHPWSNQKENLDDKDCEQVFKFNFHTISKNIEEFSKIPDETIFRFMENADSRDNASRSNTDTDEEEINDEPADGNTINDFRSYLLFENMANFDNNRSSASSSSSTFTSTDGGSVARTIIS</sequence>
<keyword evidence="3" id="KW-1185">Reference proteome</keyword>
<evidence type="ECO:0000313" key="2">
    <source>
        <dbReference type="EMBL" id="GAA5803981.1"/>
    </source>
</evidence>
<protein>
    <submittedName>
        <fullName evidence="2">Uncharacterized protein</fullName>
    </submittedName>
</protein>
<feature type="region of interest" description="Disordered" evidence="1">
    <location>
        <begin position="97"/>
        <end position="122"/>
    </location>
</feature>
<feature type="compositionally biased region" description="Low complexity" evidence="1">
    <location>
        <begin position="99"/>
        <end position="111"/>
    </location>
</feature>
<comment type="caution">
    <text evidence="2">The sequence shown here is derived from an EMBL/GenBank/DDBJ whole genome shotgun (WGS) entry which is preliminary data.</text>
</comment>
<evidence type="ECO:0000313" key="3">
    <source>
        <dbReference type="Proteomes" id="UP001476247"/>
    </source>
</evidence>
<gene>
    <name evidence="2" type="ORF">HPULCUR_009466</name>
</gene>
<accession>A0ABP9YAI6</accession>
<dbReference type="Proteomes" id="UP001476247">
    <property type="component" value="Unassembled WGS sequence"/>
</dbReference>
<dbReference type="EMBL" id="BAABUJ010000031">
    <property type="protein sequence ID" value="GAA5803981.1"/>
    <property type="molecule type" value="Genomic_DNA"/>
</dbReference>